<protein>
    <submittedName>
        <fullName evidence="2">Uncharacterized protein</fullName>
    </submittedName>
</protein>
<feature type="compositionally biased region" description="Low complexity" evidence="1">
    <location>
        <begin position="89"/>
        <end position="101"/>
    </location>
</feature>
<dbReference type="AlphaFoldDB" id="A0A8H7TEJ2"/>
<feature type="region of interest" description="Disordered" evidence="1">
    <location>
        <begin position="242"/>
        <end position="265"/>
    </location>
</feature>
<organism evidence="2 3">
    <name type="scientific">Cadophora malorum</name>
    <dbReference type="NCBI Taxonomy" id="108018"/>
    <lineage>
        <taxon>Eukaryota</taxon>
        <taxon>Fungi</taxon>
        <taxon>Dikarya</taxon>
        <taxon>Ascomycota</taxon>
        <taxon>Pezizomycotina</taxon>
        <taxon>Leotiomycetes</taxon>
        <taxon>Helotiales</taxon>
        <taxon>Ploettnerulaceae</taxon>
        <taxon>Cadophora</taxon>
    </lineage>
</organism>
<sequence>MAATHMQATGASLIDRSKEDKALRKAERKRRKKEKRKQEKKRKAEEAAGLVEQSTSHEAERPTPQSIKHDDPIAADRVTPRINTESLESARAYYSPASSKSAPEHIGTPTSMAQTIVGNSGQIVKEGHTTTQSHDPLTKGPLQSARSQPSLLTVDENLATNSSLSMSIHEYENNIVMLDRPELDSPDALTCRRPSVPDYVDSDDDGSVEETITTQGAKATLSQASTALAPKPHLQALDLSVDQDDSDGEEDSNLGDSDPRGLEPEDIKHRRHAGFPAPENLPEWFPRNIKQIYLVDRHGGALTFKELNEITRYRAALERIRRQKWNTYIQAGEARWKLQKILRRLRIRPLTKAFYEYRNKQYKVWKEKALKSWERLEKTHLGVSILDETININFRQERIIYEKKLGGRL</sequence>
<dbReference type="Proteomes" id="UP000664132">
    <property type="component" value="Unassembled WGS sequence"/>
</dbReference>
<dbReference type="OrthoDB" id="3546531at2759"/>
<accession>A0A8H7TEJ2</accession>
<feature type="compositionally biased region" description="Basic residues" evidence="1">
    <location>
        <begin position="26"/>
        <end position="41"/>
    </location>
</feature>
<evidence type="ECO:0000313" key="2">
    <source>
        <dbReference type="EMBL" id="KAG4417393.1"/>
    </source>
</evidence>
<feature type="region of interest" description="Disordered" evidence="1">
    <location>
        <begin position="127"/>
        <end position="148"/>
    </location>
</feature>
<dbReference type="EMBL" id="JAFJYH010000156">
    <property type="protein sequence ID" value="KAG4417393.1"/>
    <property type="molecule type" value="Genomic_DNA"/>
</dbReference>
<reference evidence="2" key="1">
    <citation type="submission" date="2021-02" db="EMBL/GenBank/DDBJ databases">
        <title>Genome sequence Cadophora malorum strain M34.</title>
        <authorList>
            <person name="Stefanovic E."/>
            <person name="Vu D."/>
            <person name="Scully C."/>
            <person name="Dijksterhuis J."/>
            <person name="Roader J."/>
            <person name="Houbraken J."/>
        </authorList>
    </citation>
    <scope>NUCLEOTIDE SEQUENCE</scope>
    <source>
        <strain evidence="2">M34</strain>
    </source>
</reference>
<keyword evidence="3" id="KW-1185">Reference proteome</keyword>
<name>A0A8H7TEJ2_9HELO</name>
<evidence type="ECO:0000313" key="3">
    <source>
        <dbReference type="Proteomes" id="UP000664132"/>
    </source>
</evidence>
<gene>
    <name evidence="2" type="ORF">IFR04_009462</name>
</gene>
<feature type="compositionally biased region" description="Basic and acidic residues" evidence="1">
    <location>
        <begin position="15"/>
        <end position="25"/>
    </location>
</feature>
<proteinExistence type="predicted"/>
<feature type="compositionally biased region" description="Basic and acidic residues" evidence="1">
    <location>
        <begin position="55"/>
        <end position="74"/>
    </location>
</feature>
<feature type="compositionally biased region" description="Polar residues" evidence="1">
    <location>
        <begin position="1"/>
        <end position="10"/>
    </location>
</feature>
<feature type="region of interest" description="Disordered" evidence="1">
    <location>
        <begin position="186"/>
        <end position="207"/>
    </location>
</feature>
<comment type="caution">
    <text evidence="2">The sequence shown here is derived from an EMBL/GenBank/DDBJ whole genome shotgun (WGS) entry which is preliminary data.</text>
</comment>
<feature type="compositionally biased region" description="Acidic residues" evidence="1">
    <location>
        <begin position="242"/>
        <end position="253"/>
    </location>
</feature>
<evidence type="ECO:0000256" key="1">
    <source>
        <dbReference type="SAM" id="MobiDB-lite"/>
    </source>
</evidence>
<feature type="region of interest" description="Disordered" evidence="1">
    <location>
        <begin position="1"/>
        <end position="112"/>
    </location>
</feature>